<evidence type="ECO:0000256" key="1">
    <source>
        <dbReference type="SAM" id="Phobius"/>
    </source>
</evidence>
<dbReference type="Proteomes" id="UP000295070">
    <property type="component" value="Chromosome 12"/>
</dbReference>
<keyword evidence="1" id="KW-0812">Transmembrane</keyword>
<keyword evidence="3" id="KW-1185">Reference proteome</keyword>
<proteinExistence type="predicted"/>
<evidence type="ECO:0000313" key="2">
    <source>
        <dbReference type="EMBL" id="TDH06201.1"/>
    </source>
</evidence>
<accession>A0A484CR30</accession>
<protein>
    <submittedName>
        <fullName evidence="2">Uncharacterized protein</fullName>
    </submittedName>
</protein>
<dbReference type="AlphaFoldDB" id="A0A484CR30"/>
<reference evidence="2 3" key="1">
    <citation type="submission" date="2019-01" db="EMBL/GenBank/DDBJ databases">
        <title>A chromosome-scale genome assembly of the yellow perch, Perca flavescens.</title>
        <authorList>
            <person name="Feron R."/>
            <person name="Morvezen R."/>
            <person name="Bestin A."/>
            <person name="Haffray P."/>
            <person name="Klopp C."/>
            <person name="Zahm M."/>
            <person name="Cabau C."/>
            <person name="Roques C."/>
            <person name="Donnadieu C."/>
            <person name="Bouchez O."/>
            <person name="Christie M."/>
            <person name="Larson W."/>
            <person name="Guiguen Y."/>
        </authorList>
    </citation>
    <scope>NUCLEOTIDE SEQUENCE [LARGE SCALE GENOMIC DNA]</scope>
    <source>
        <strain evidence="2">YP-PL-M2</strain>
        <tissue evidence="2">Blood</tissue>
    </source>
</reference>
<evidence type="ECO:0000313" key="3">
    <source>
        <dbReference type="Proteomes" id="UP000295070"/>
    </source>
</evidence>
<dbReference type="STRING" id="8167.A0A484CR30"/>
<organism evidence="2 3">
    <name type="scientific">Perca flavescens</name>
    <name type="common">American yellow perch</name>
    <name type="synonym">Morone flavescens</name>
    <dbReference type="NCBI Taxonomy" id="8167"/>
    <lineage>
        <taxon>Eukaryota</taxon>
        <taxon>Metazoa</taxon>
        <taxon>Chordata</taxon>
        <taxon>Craniata</taxon>
        <taxon>Vertebrata</taxon>
        <taxon>Euteleostomi</taxon>
        <taxon>Actinopterygii</taxon>
        <taxon>Neopterygii</taxon>
        <taxon>Teleostei</taxon>
        <taxon>Neoteleostei</taxon>
        <taxon>Acanthomorphata</taxon>
        <taxon>Eupercaria</taxon>
        <taxon>Perciformes</taxon>
        <taxon>Percoidei</taxon>
        <taxon>Percidae</taxon>
        <taxon>Percinae</taxon>
        <taxon>Perca</taxon>
    </lineage>
</organism>
<feature type="transmembrane region" description="Helical" evidence="1">
    <location>
        <begin position="20"/>
        <end position="42"/>
    </location>
</feature>
<name>A0A484CR30_PERFV</name>
<keyword evidence="1" id="KW-1133">Transmembrane helix</keyword>
<sequence>MADFGEILRNIGEFGLFQKITLFALCFPNVILPFQFASVFFIQSDPERHCNTDWILQADSNLTTDDQLNLTLPREEDGTFSRCQMFVHVDWDIGDIREFGLNETTGCQNGWVYYNTLYEATIVTDVYSRVSQVVVKQRKDRRG</sequence>
<dbReference type="EMBL" id="SCKG01000012">
    <property type="protein sequence ID" value="TDH06201.1"/>
    <property type="molecule type" value="Genomic_DNA"/>
</dbReference>
<comment type="caution">
    <text evidence="2">The sequence shown here is derived from an EMBL/GenBank/DDBJ whole genome shotgun (WGS) entry which is preliminary data.</text>
</comment>
<gene>
    <name evidence="2" type="ORF">EPR50_G00129880</name>
</gene>
<keyword evidence="1" id="KW-0472">Membrane</keyword>